<dbReference type="GO" id="GO:0032259">
    <property type="term" value="P:methylation"/>
    <property type="evidence" value="ECO:0007669"/>
    <property type="project" value="UniProtKB-KW"/>
</dbReference>
<keyword evidence="11" id="KW-1185">Reference proteome</keyword>
<protein>
    <recommendedName>
        <fullName evidence="9">SAM-dependent MTase DRM-type domain-containing protein</fullName>
    </recommendedName>
</protein>
<keyword evidence="4" id="KW-0949">S-adenosyl-L-methionine</keyword>
<dbReference type="InterPro" id="IPR029063">
    <property type="entry name" value="SAM-dependent_MTases_sf"/>
</dbReference>
<evidence type="ECO:0000313" key="10">
    <source>
        <dbReference type="EMBL" id="KAI0492847.1"/>
    </source>
</evidence>
<feature type="domain" description="SAM-dependent MTase DRM-type" evidence="9">
    <location>
        <begin position="132"/>
        <end position="284"/>
    </location>
</feature>
<dbReference type="PROSITE" id="PS51680">
    <property type="entry name" value="SAM_MT_DRM"/>
    <property type="match status" value="1"/>
</dbReference>
<evidence type="ECO:0000256" key="1">
    <source>
        <dbReference type="ARBA" id="ARBA00004123"/>
    </source>
</evidence>
<keyword evidence="7" id="KW-0539">Nucleus</keyword>
<reference evidence="10" key="1">
    <citation type="journal article" date="2022" name="Front. Genet.">
        <title>Chromosome-Scale Assembly of the Dendrobium nobile Genome Provides Insights Into the Molecular Mechanism of the Biosynthesis of the Medicinal Active Ingredient of Dendrobium.</title>
        <authorList>
            <person name="Xu Q."/>
            <person name="Niu S.-C."/>
            <person name="Li K.-L."/>
            <person name="Zheng P.-J."/>
            <person name="Zhang X.-J."/>
            <person name="Jia Y."/>
            <person name="Liu Y."/>
            <person name="Niu Y.-X."/>
            <person name="Yu L.-H."/>
            <person name="Chen D.-F."/>
            <person name="Zhang G.-Q."/>
        </authorList>
    </citation>
    <scope>NUCLEOTIDE SEQUENCE</scope>
    <source>
        <tissue evidence="10">Leaf</tissue>
    </source>
</reference>
<comment type="caution">
    <text evidence="10">The sequence shown here is derived from an EMBL/GenBank/DDBJ whole genome shotgun (WGS) entry which is preliminary data.</text>
</comment>
<sequence length="284" mass="32442">MGEGVAGGLNGEGNGRRQGGDGDEEMVEEYMLSFWSLRNADSIHAAQIAQKFGGIVSGSPIIKKQPDEATFYSTSREKKRLIKEKCKHRTNRHHGSRRSKYLKKVALDADNIQMEISKPMIDFSLPFEKCIKSRNLPYSALGPPYFYYKNVALAPKGVWDTISRFLYVIEPEFVDSKYFCAAMRKSAYIHNLPIENRFPLLTIPRKTIQEVLPTTKKWWPKWDNRTQLNCLQTCTASAKLTERINWVLLSHLGHHFFGVGNTSCIIFLGRGRSGNLFSMGRLWM</sequence>
<dbReference type="GO" id="GO:0005634">
    <property type="term" value="C:nucleus"/>
    <property type="evidence" value="ECO:0007669"/>
    <property type="project" value="UniProtKB-SubCell"/>
</dbReference>
<keyword evidence="6" id="KW-0238">DNA-binding</keyword>
<evidence type="ECO:0000256" key="6">
    <source>
        <dbReference type="ARBA" id="ARBA00023125"/>
    </source>
</evidence>
<evidence type="ECO:0000256" key="5">
    <source>
        <dbReference type="ARBA" id="ARBA00022737"/>
    </source>
</evidence>
<keyword evidence="5" id="KW-0677">Repeat</keyword>
<dbReference type="EMBL" id="JAGYWB010000018">
    <property type="protein sequence ID" value="KAI0492847.1"/>
    <property type="molecule type" value="Genomic_DNA"/>
</dbReference>
<comment type="subcellular location">
    <subcellularLocation>
        <location evidence="1">Nucleus</location>
    </subcellularLocation>
</comment>
<name>A0A8T3A8T9_DENNO</name>
<accession>A0A8T3A8T9</accession>
<dbReference type="Proteomes" id="UP000829196">
    <property type="component" value="Unassembled WGS sequence"/>
</dbReference>
<organism evidence="10 11">
    <name type="scientific">Dendrobium nobile</name>
    <name type="common">Orchid</name>
    <dbReference type="NCBI Taxonomy" id="94219"/>
    <lineage>
        <taxon>Eukaryota</taxon>
        <taxon>Viridiplantae</taxon>
        <taxon>Streptophyta</taxon>
        <taxon>Embryophyta</taxon>
        <taxon>Tracheophyta</taxon>
        <taxon>Spermatophyta</taxon>
        <taxon>Magnoliopsida</taxon>
        <taxon>Liliopsida</taxon>
        <taxon>Asparagales</taxon>
        <taxon>Orchidaceae</taxon>
        <taxon>Epidendroideae</taxon>
        <taxon>Malaxideae</taxon>
        <taxon>Dendrobiinae</taxon>
        <taxon>Dendrobium</taxon>
    </lineage>
</organism>
<dbReference type="PANTHER" id="PTHR23068:SF25">
    <property type="entry name" value="DNA (CYTOSINE-5)-METHYLTRANSFERASE DRM2"/>
    <property type="match status" value="1"/>
</dbReference>
<evidence type="ECO:0000256" key="2">
    <source>
        <dbReference type="ARBA" id="ARBA00022603"/>
    </source>
</evidence>
<keyword evidence="2" id="KW-0489">Methyltransferase</keyword>
<gene>
    <name evidence="10" type="ORF">KFK09_027123</name>
</gene>
<evidence type="ECO:0000259" key="9">
    <source>
        <dbReference type="PROSITE" id="PS51680"/>
    </source>
</evidence>
<dbReference type="SMR" id="A0A8T3A8T9"/>
<dbReference type="Gene3D" id="3.40.50.150">
    <property type="entry name" value="Vaccinia Virus protein VP39"/>
    <property type="match status" value="1"/>
</dbReference>
<dbReference type="InterPro" id="IPR050390">
    <property type="entry name" value="C5-Methyltransferase"/>
</dbReference>
<evidence type="ECO:0000256" key="3">
    <source>
        <dbReference type="ARBA" id="ARBA00022679"/>
    </source>
</evidence>
<keyword evidence="3" id="KW-0808">Transferase</keyword>
<evidence type="ECO:0000313" key="11">
    <source>
        <dbReference type="Proteomes" id="UP000829196"/>
    </source>
</evidence>
<dbReference type="GO" id="GO:0003677">
    <property type="term" value="F:DNA binding"/>
    <property type="evidence" value="ECO:0007669"/>
    <property type="project" value="UniProtKB-KW"/>
</dbReference>
<evidence type="ECO:0000256" key="8">
    <source>
        <dbReference type="SAM" id="MobiDB-lite"/>
    </source>
</evidence>
<dbReference type="AlphaFoldDB" id="A0A8T3A8T9"/>
<dbReference type="PANTHER" id="PTHR23068">
    <property type="entry name" value="DNA CYTOSINE-5- -METHYLTRANSFERASE 3-RELATED"/>
    <property type="match status" value="1"/>
</dbReference>
<evidence type="ECO:0000256" key="7">
    <source>
        <dbReference type="ARBA" id="ARBA00023242"/>
    </source>
</evidence>
<dbReference type="GO" id="GO:0003886">
    <property type="term" value="F:DNA (cytosine-5-)-methyltransferase activity"/>
    <property type="evidence" value="ECO:0007669"/>
    <property type="project" value="TreeGrafter"/>
</dbReference>
<evidence type="ECO:0000256" key="4">
    <source>
        <dbReference type="ARBA" id="ARBA00022691"/>
    </source>
</evidence>
<feature type="compositionally biased region" description="Gly residues" evidence="8">
    <location>
        <begin position="1"/>
        <end position="13"/>
    </location>
</feature>
<proteinExistence type="predicted"/>
<dbReference type="InterPro" id="IPR030380">
    <property type="entry name" value="SAM_MeTfrase_DRM"/>
</dbReference>
<dbReference type="OrthoDB" id="641149at2759"/>
<feature type="region of interest" description="Disordered" evidence="8">
    <location>
        <begin position="1"/>
        <end position="22"/>
    </location>
</feature>
<dbReference type="SUPFAM" id="SSF53335">
    <property type="entry name" value="S-adenosyl-L-methionine-dependent methyltransferases"/>
    <property type="match status" value="1"/>
</dbReference>